<keyword evidence="1" id="KW-0614">Plasmid</keyword>
<gene>
    <name evidence="1" type="ORF">RZS28_18625</name>
</gene>
<geneLocation type="plasmid" evidence="1 2">
    <name>pRX1</name>
</geneLocation>
<evidence type="ECO:0000313" key="1">
    <source>
        <dbReference type="EMBL" id="WOJ91744.1"/>
    </source>
</evidence>
<dbReference type="EMBL" id="CP136863">
    <property type="protein sequence ID" value="WOJ91744.1"/>
    <property type="molecule type" value="Genomic_DNA"/>
</dbReference>
<proteinExistence type="predicted"/>
<organism evidence="1 2">
    <name type="scientific">Methylocapsa polymorpha</name>
    <dbReference type="NCBI Taxonomy" id="3080828"/>
    <lineage>
        <taxon>Bacteria</taxon>
        <taxon>Pseudomonadati</taxon>
        <taxon>Pseudomonadota</taxon>
        <taxon>Alphaproteobacteria</taxon>
        <taxon>Hyphomicrobiales</taxon>
        <taxon>Beijerinckiaceae</taxon>
        <taxon>Methylocapsa</taxon>
    </lineage>
</organism>
<dbReference type="RefSeq" id="WP_318655171.1">
    <property type="nucleotide sequence ID" value="NZ_CP136863.1"/>
</dbReference>
<accession>A0ABZ0HZ92</accession>
<reference evidence="1 2" key="1">
    <citation type="submission" date="2023-10" db="EMBL/GenBank/DDBJ databases">
        <title>Novel methanotroph of the genus Methylocapsa from a subarctic wetland.</title>
        <authorList>
            <person name="Belova S.E."/>
            <person name="Oshkin I.Y."/>
            <person name="Miroshnikov K."/>
            <person name="Dedysh S.N."/>
        </authorList>
    </citation>
    <scope>NUCLEOTIDE SEQUENCE [LARGE SCALE GENOMIC DNA]</scope>
    <source>
        <strain evidence="1 2">RX1</strain>
        <plasmid evidence="1 2">pRX1</plasmid>
    </source>
</reference>
<evidence type="ECO:0000313" key="2">
    <source>
        <dbReference type="Proteomes" id="UP001626536"/>
    </source>
</evidence>
<sequence length="222" mass="24591">MKEAQKSEKEAVPVVAQLREAAQALGKAAWRDGIESSGPLGIFVKSLTDFVVQFAEVLGRMDASMEAKISSLERASDGEVRKLKVLIEGGTKAVALAQVAVEQSKREQEKTVAEVAKNMGASLVSRTQQWLVVRETTHNRRVAMRQAFITSAVALGLLFGGYQWRAWEDEPATEALARCVTTKVALASEGRWMCQINELLPRETRSLPKTLKDFALDWWPFT</sequence>
<protein>
    <submittedName>
        <fullName evidence="1">Uncharacterized protein</fullName>
    </submittedName>
</protein>
<dbReference type="Proteomes" id="UP001626536">
    <property type="component" value="Plasmid pRX1"/>
</dbReference>
<keyword evidence="2" id="KW-1185">Reference proteome</keyword>
<name>A0ABZ0HZ92_9HYPH</name>